<dbReference type="VEuPathDB" id="FungiDB:FUN_023883"/>
<evidence type="ECO:0000313" key="2">
    <source>
        <dbReference type="Proteomes" id="UP000234323"/>
    </source>
</evidence>
<comment type="caution">
    <text evidence="1">The sequence shown here is derived from an EMBL/GenBank/DDBJ whole genome shotgun (WGS) entry which is preliminary data.</text>
</comment>
<accession>A0A2I1GVB6</accession>
<dbReference type="Proteomes" id="UP000234323">
    <property type="component" value="Unassembled WGS sequence"/>
</dbReference>
<sequence>MLNNQVDSLAKDAHFLAQPTLTPIALLKAPCIILYDSLPVEDNIRHFFKSIYEARNLLSFSSLSRFSLLAPVNTFDWEGISFWLSRSKVFTTHNNGHKGLLAFRLKILLDMLPTLTALQKRDPSSYPPDWLYLDHLWTCPYIIPDVAPRLIFQKLMLSFHDKCITHFSDTFPLSEQFLLKFSALDCWDFTTPSSPCLWLARGLLPVDLIRLLQQLFSRKKIFEILSSLLLDFQEQLYWDIWMPRNVFFHLWLDSQGHVSRNYRSSISLSSSISHLSTSGSALATVSQDSWFTWISSSIIRGGSWISHLDFLRRLTVQPLRISLW</sequence>
<dbReference type="VEuPathDB" id="FungiDB:RhiirA1_460411"/>
<proteinExistence type="predicted"/>
<keyword evidence="2" id="KW-1185">Reference proteome</keyword>
<dbReference type="VEuPathDB" id="FungiDB:RhiirA1_481153"/>
<organism evidence="1 2">
    <name type="scientific">Rhizophagus irregularis</name>
    <dbReference type="NCBI Taxonomy" id="588596"/>
    <lineage>
        <taxon>Eukaryota</taxon>
        <taxon>Fungi</taxon>
        <taxon>Fungi incertae sedis</taxon>
        <taxon>Mucoromycota</taxon>
        <taxon>Glomeromycotina</taxon>
        <taxon>Glomeromycetes</taxon>
        <taxon>Glomerales</taxon>
        <taxon>Glomeraceae</taxon>
        <taxon>Rhizophagus</taxon>
    </lineage>
</organism>
<dbReference type="EMBL" id="LLXI01000880">
    <property type="protein sequence ID" value="PKY50474.1"/>
    <property type="molecule type" value="Genomic_DNA"/>
</dbReference>
<reference evidence="1 2" key="1">
    <citation type="submission" date="2015-10" db="EMBL/GenBank/DDBJ databases">
        <title>Genome analyses suggest a sexual origin of heterokaryosis in a supposedly ancient asexual fungus.</title>
        <authorList>
            <person name="Ropars J."/>
            <person name="Sedzielewska K."/>
            <person name="Noel J."/>
            <person name="Charron P."/>
            <person name="Farinelli L."/>
            <person name="Marton T."/>
            <person name="Kruger M."/>
            <person name="Pelin A."/>
            <person name="Brachmann A."/>
            <person name="Corradi N."/>
        </authorList>
    </citation>
    <scope>NUCLEOTIDE SEQUENCE [LARGE SCALE GENOMIC DNA]</scope>
    <source>
        <strain evidence="1 2">A4</strain>
    </source>
</reference>
<dbReference type="AlphaFoldDB" id="A0A2I1GVB6"/>
<evidence type="ECO:0000313" key="1">
    <source>
        <dbReference type="EMBL" id="PKY50474.1"/>
    </source>
</evidence>
<name>A0A2I1GVB6_9GLOM</name>
<protein>
    <submittedName>
        <fullName evidence="1">Uncharacterized protein</fullName>
    </submittedName>
</protein>
<gene>
    <name evidence="1" type="ORF">RhiirA4_466980</name>
</gene>